<dbReference type="GO" id="GO:0003700">
    <property type="term" value="F:DNA-binding transcription factor activity"/>
    <property type="evidence" value="ECO:0007669"/>
    <property type="project" value="InterPro"/>
</dbReference>
<name>A0A3B0RR87_9ZZZZ</name>
<reference evidence="5" key="1">
    <citation type="submission" date="2018-06" db="EMBL/GenBank/DDBJ databases">
        <authorList>
            <person name="Zhirakovskaya E."/>
        </authorList>
    </citation>
    <scope>NUCLEOTIDE SEQUENCE</scope>
</reference>
<dbReference type="PRINTS" id="PR00778">
    <property type="entry name" value="HTHARSR"/>
</dbReference>
<dbReference type="SUPFAM" id="SSF46785">
    <property type="entry name" value="Winged helix' DNA-binding domain"/>
    <property type="match status" value="1"/>
</dbReference>
<dbReference type="GO" id="GO:0003677">
    <property type="term" value="F:DNA binding"/>
    <property type="evidence" value="ECO:0007669"/>
    <property type="project" value="UniProtKB-KW"/>
</dbReference>
<accession>A0A3B0RR87</accession>
<dbReference type="InterPro" id="IPR051011">
    <property type="entry name" value="Metal_resp_trans_reg"/>
</dbReference>
<evidence type="ECO:0000256" key="1">
    <source>
        <dbReference type="ARBA" id="ARBA00023015"/>
    </source>
</evidence>
<evidence type="ECO:0000313" key="5">
    <source>
        <dbReference type="EMBL" id="VAV90798.1"/>
    </source>
</evidence>
<protein>
    <recommendedName>
        <fullName evidence="4">HTH arsR-type domain-containing protein</fullName>
    </recommendedName>
</protein>
<proteinExistence type="predicted"/>
<evidence type="ECO:0000259" key="4">
    <source>
        <dbReference type="PROSITE" id="PS50987"/>
    </source>
</evidence>
<dbReference type="InterPro" id="IPR036390">
    <property type="entry name" value="WH_DNA-bd_sf"/>
</dbReference>
<keyword evidence="1" id="KW-0805">Transcription regulation</keyword>
<gene>
    <name evidence="5" type="ORF">MNBD_ALPHA01-1116</name>
</gene>
<dbReference type="PANTHER" id="PTHR43132:SF2">
    <property type="entry name" value="ARSENICAL RESISTANCE OPERON REPRESSOR ARSR-RELATED"/>
    <property type="match status" value="1"/>
</dbReference>
<dbReference type="EMBL" id="UOEJ01000012">
    <property type="protein sequence ID" value="VAV90798.1"/>
    <property type="molecule type" value="Genomic_DNA"/>
</dbReference>
<dbReference type="PROSITE" id="PS50987">
    <property type="entry name" value="HTH_ARSR_2"/>
    <property type="match status" value="1"/>
</dbReference>
<sequence>MIESTNSKTAVIMLAALAQETRLALFRLLIRQGPVGLKAGDIARSLHVPNSTLSYHLTELERAGLITSTKNQRRVIYAANLDRLDSFLSFLVEDCCQVSGSSCFSFINQNKSE</sequence>
<keyword evidence="3" id="KW-0804">Transcription</keyword>
<dbReference type="SMART" id="SM00418">
    <property type="entry name" value="HTH_ARSR"/>
    <property type="match status" value="1"/>
</dbReference>
<dbReference type="NCBIfam" id="NF033788">
    <property type="entry name" value="HTH_metalloreg"/>
    <property type="match status" value="1"/>
</dbReference>
<dbReference type="InterPro" id="IPR001845">
    <property type="entry name" value="HTH_ArsR_DNA-bd_dom"/>
</dbReference>
<dbReference type="AlphaFoldDB" id="A0A3B0RR87"/>
<keyword evidence="2" id="KW-0238">DNA-binding</keyword>
<feature type="domain" description="HTH arsR-type" evidence="4">
    <location>
        <begin position="2"/>
        <end position="99"/>
    </location>
</feature>
<dbReference type="InterPro" id="IPR036388">
    <property type="entry name" value="WH-like_DNA-bd_sf"/>
</dbReference>
<dbReference type="InterPro" id="IPR011991">
    <property type="entry name" value="ArsR-like_HTH"/>
</dbReference>
<evidence type="ECO:0000256" key="3">
    <source>
        <dbReference type="ARBA" id="ARBA00023163"/>
    </source>
</evidence>
<dbReference type="CDD" id="cd00090">
    <property type="entry name" value="HTH_ARSR"/>
    <property type="match status" value="1"/>
</dbReference>
<evidence type="ECO:0000256" key="2">
    <source>
        <dbReference type="ARBA" id="ARBA00023125"/>
    </source>
</evidence>
<dbReference type="PANTHER" id="PTHR43132">
    <property type="entry name" value="ARSENICAL RESISTANCE OPERON REPRESSOR ARSR-RELATED"/>
    <property type="match status" value="1"/>
</dbReference>
<dbReference type="Pfam" id="PF12840">
    <property type="entry name" value="HTH_20"/>
    <property type="match status" value="1"/>
</dbReference>
<organism evidence="5">
    <name type="scientific">hydrothermal vent metagenome</name>
    <dbReference type="NCBI Taxonomy" id="652676"/>
    <lineage>
        <taxon>unclassified sequences</taxon>
        <taxon>metagenomes</taxon>
        <taxon>ecological metagenomes</taxon>
    </lineage>
</organism>
<dbReference type="Gene3D" id="1.10.10.10">
    <property type="entry name" value="Winged helix-like DNA-binding domain superfamily/Winged helix DNA-binding domain"/>
    <property type="match status" value="1"/>
</dbReference>